<dbReference type="GO" id="GO:0005737">
    <property type="term" value="C:cytoplasm"/>
    <property type="evidence" value="ECO:0007669"/>
    <property type="project" value="InterPro"/>
</dbReference>
<dbReference type="RefSeq" id="WP_047877411.1">
    <property type="nucleotide sequence ID" value="NZ_LDOT01000002.1"/>
</dbReference>
<evidence type="ECO:0000313" key="2">
    <source>
        <dbReference type="Proteomes" id="UP000036097"/>
    </source>
</evidence>
<proteinExistence type="predicted"/>
<dbReference type="CDD" id="cd07067">
    <property type="entry name" value="HP_PGM_like"/>
    <property type="match status" value="1"/>
</dbReference>
<organism evidence="1 2">
    <name type="scientific">Photobacterium aquae</name>
    <dbReference type="NCBI Taxonomy" id="1195763"/>
    <lineage>
        <taxon>Bacteria</taxon>
        <taxon>Pseudomonadati</taxon>
        <taxon>Pseudomonadota</taxon>
        <taxon>Gammaproteobacteria</taxon>
        <taxon>Vibrionales</taxon>
        <taxon>Vibrionaceae</taxon>
        <taxon>Photobacterium</taxon>
    </lineage>
</organism>
<dbReference type="PATRIC" id="fig|1195763.3.peg.734"/>
<dbReference type="InterPro" id="IPR029033">
    <property type="entry name" value="His_PPase_superfam"/>
</dbReference>
<dbReference type="Proteomes" id="UP000036097">
    <property type="component" value="Unassembled WGS sequence"/>
</dbReference>
<keyword evidence="2" id="KW-1185">Reference proteome</keyword>
<dbReference type="SMART" id="SM00855">
    <property type="entry name" value="PGAM"/>
    <property type="match status" value="1"/>
</dbReference>
<dbReference type="STRING" id="1195763.ABT56_03395"/>
<protein>
    <submittedName>
        <fullName evidence="1">Phosphohistidine phosphatase</fullName>
    </submittedName>
</protein>
<dbReference type="Gene3D" id="3.40.50.1240">
    <property type="entry name" value="Phosphoglycerate mutase-like"/>
    <property type="match status" value="1"/>
</dbReference>
<evidence type="ECO:0000313" key="1">
    <source>
        <dbReference type="EMBL" id="KLV09251.1"/>
    </source>
</evidence>
<dbReference type="InterPro" id="IPR013078">
    <property type="entry name" value="His_Pase_superF_clade-1"/>
</dbReference>
<accession>A0A0J1HCA1</accession>
<gene>
    <name evidence="1" type="ORF">ABT56_03395</name>
</gene>
<dbReference type="OrthoDB" id="92610at2"/>
<name>A0A0J1HCA1_9GAMM</name>
<dbReference type="GO" id="GO:0101006">
    <property type="term" value="F:protein histidine phosphatase activity"/>
    <property type="evidence" value="ECO:0007669"/>
    <property type="project" value="InterPro"/>
</dbReference>
<dbReference type="SUPFAM" id="SSF53254">
    <property type="entry name" value="Phosphoglycerate mutase-like"/>
    <property type="match status" value="1"/>
</dbReference>
<sequence length="157" mass="17599">MRIYIMRHGEAATFAATDAERPLTERGERYSAQMAAQLSQQLDQGLDMVWVSPYLRAQQTWQAMAPHLPSPQRLMEVEDITPYGDAEQVAAYVKAMVAIERPETLLVISHLPLVGYLSAELVAGMQPPMFITSSVLAIDYDLETEQAEYLWQANPEG</sequence>
<dbReference type="InterPro" id="IPR004449">
    <property type="entry name" value="SixA"/>
</dbReference>
<dbReference type="AlphaFoldDB" id="A0A0J1HCA1"/>
<comment type="caution">
    <text evidence="1">The sequence shown here is derived from an EMBL/GenBank/DDBJ whole genome shotgun (WGS) entry which is preliminary data.</text>
</comment>
<dbReference type="Pfam" id="PF00300">
    <property type="entry name" value="His_Phos_1"/>
    <property type="match status" value="1"/>
</dbReference>
<reference evidence="1 2" key="1">
    <citation type="submission" date="2015-05" db="EMBL/GenBank/DDBJ databases">
        <title>Photobacterium galathea sp. nov.</title>
        <authorList>
            <person name="Machado H."/>
            <person name="Gram L."/>
        </authorList>
    </citation>
    <scope>NUCLEOTIDE SEQUENCE [LARGE SCALE GENOMIC DNA]</scope>
    <source>
        <strain evidence="1 2">CGMCC 1.12159</strain>
    </source>
</reference>
<dbReference type="NCBIfam" id="TIGR00249">
    <property type="entry name" value="sixA"/>
    <property type="match status" value="1"/>
</dbReference>
<dbReference type="EMBL" id="LDOT01000002">
    <property type="protein sequence ID" value="KLV09251.1"/>
    <property type="molecule type" value="Genomic_DNA"/>
</dbReference>